<dbReference type="PRINTS" id="PR00625">
    <property type="entry name" value="JDOMAIN"/>
</dbReference>
<dbReference type="SUPFAM" id="SSF46565">
    <property type="entry name" value="Chaperone J-domain"/>
    <property type="match status" value="1"/>
</dbReference>
<dbReference type="OrthoDB" id="5894at2759"/>
<dbReference type="PANTHER" id="PTHR44029">
    <property type="entry name" value="DNAJ HOMOLOG SUBFAMILY C MEMBER 21"/>
    <property type="match status" value="1"/>
</dbReference>
<dbReference type="Gene3D" id="1.10.287.110">
    <property type="entry name" value="DnaJ domain"/>
    <property type="match status" value="1"/>
</dbReference>
<proteinExistence type="predicted"/>
<evidence type="ECO:0000313" key="3">
    <source>
        <dbReference type="Proteomes" id="UP000023152"/>
    </source>
</evidence>
<dbReference type="PROSITE" id="PS50076">
    <property type="entry name" value="DNAJ_2"/>
    <property type="match status" value="1"/>
</dbReference>
<dbReference type="PANTHER" id="PTHR44029:SF1">
    <property type="entry name" value="DNAJ HOMOLOG SUBFAMILY C MEMBER 21"/>
    <property type="match status" value="1"/>
</dbReference>
<dbReference type="SMART" id="SM00271">
    <property type="entry name" value="DnaJ"/>
    <property type="match status" value="1"/>
</dbReference>
<dbReference type="CDD" id="cd06257">
    <property type="entry name" value="DnaJ"/>
    <property type="match status" value="1"/>
</dbReference>
<dbReference type="GO" id="GO:0005737">
    <property type="term" value="C:cytoplasm"/>
    <property type="evidence" value="ECO:0007669"/>
    <property type="project" value="TreeGrafter"/>
</dbReference>
<dbReference type="Pfam" id="PF00226">
    <property type="entry name" value="DnaJ"/>
    <property type="match status" value="1"/>
</dbReference>
<dbReference type="EMBL" id="ASPP01046259">
    <property type="protein sequence ID" value="ETN98607.1"/>
    <property type="molecule type" value="Genomic_DNA"/>
</dbReference>
<dbReference type="InterPro" id="IPR001623">
    <property type="entry name" value="DnaJ_domain"/>
</dbReference>
<dbReference type="InterPro" id="IPR036869">
    <property type="entry name" value="J_dom_sf"/>
</dbReference>
<keyword evidence="3" id="KW-1185">Reference proteome</keyword>
<comment type="caution">
    <text evidence="2">The sequence shown here is derived from an EMBL/GenBank/DDBJ whole genome shotgun (WGS) entry which is preliminary data.</text>
</comment>
<reference evidence="2 3" key="1">
    <citation type="journal article" date="2013" name="Curr. Biol.">
        <title>The Genome of the Foraminiferan Reticulomyxa filosa.</title>
        <authorList>
            <person name="Glockner G."/>
            <person name="Hulsmann N."/>
            <person name="Schleicher M."/>
            <person name="Noegel A.A."/>
            <person name="Eichinger L."/>
            <person name="Gallinger C."/>
            <person name="Pawlowski J."/>
            <person name="Sierra R."/>
            <person name="Euteneuer U."/>
            <person name="Pillet L."/>
            <person name="Moustafa A."/>
            <person name="Platzer M."/>
            <person name="Groth M."/>
            <person name="Szafranski K."/>
            <person name="Schliwa M."/>
        </authorList>
    </citation>
    <scope>NUCLEOTIDE SEQUENCE [LARGE SCALE GENOMIC DNA]</scope>
</reference>
<dbReference type="InterPro" id="IPR051964">
    <property type="entry name" value="Chaperone_stress_response"/>
</dbReference>
<feature type="domain" description="J" evidence="1">
    <location>
        <begin position="59"/>
        <end position="148"/>
    </location>
</feature>
<protein>
    <recommendedName>
        <fullName evidence="1">J domain-containing protein</fullName>
    </recommendedName>
</protein>
<sequence length="302" mass="36220">VFCVVSFAEPLKKKKADRTKGFFKLHQRRAKKKDLRLPFQILIVQENNTSEMFPKGHRCLYEILEIPRTANLSEIRAAYKTLVQKWHPDKNQSNIEEVSQRFRVCTYIAKESKVCQKKVGMLCVIKEINEAYEMLSGENEHKWYDAHREQLLSENKKQPSNTTKHKEEEEEEEFDIVPYLWPWAFSTFDQTKPNNFYQVFFFFGSPFFLKKKKKGIINYNYDWVTLFFLEACKKIVVCVDDEKVYKNLIFFFCKIEIILKLHIQKQIVLNIIFYLQLSHKLSYIIKNFLKSEQNKQINNFSF</sequence>
<feature type="non-terminal residue" evidence="2">
    <location>
        <position position="1"/>
    </location>
</feature>
<name>X6L984_RETFI</name>
<evidence type="ECO:0000259" key="1">
    <source>
        <dbReference type="PROSITE" id="PS50076"/>
    </source>
</evidence>
<organism evidence="2 3">
    <name type="scientific">Reticulomyxa filosa</name>
    <dbReference type="NCBI Taxonomy" id="46433"/>
    <lineage>
        <taxon>Eukaryota</taxon>
        <taxon>Sar</taxon>
        <taxon>Rhizaria</taxon>
        <taxon>Retaria</taxon>
        <taxon>Foraminifera</taxon>
        <taxon>Monothalamids</taxon>
        <taxon>Reticulomyxidae</taxon>
        <taxon>Reticulomyxa</taxon>
    </lineage>
</organism>
<evidence type="ECO:0000313" key="2">
    <source>
        <dbReference type="EMBL" id="ETN98607.1"/>
    </source>
</evidence>
<accession>X6L984</accession>
<dbReference type="Proteomes" id="UP000023152">
    <property type="component" value="Unassembled WGS sequence"/>
</dbReference>
<gene>
    <name evidence="2" type="ORF">RFI_38885</name>
</gene>
<dbReference type="AlphaFoldDB" id="X6L984"/>